<name>F3YWC5_DESAF</name>
<dbReference type="RefSeq" id="WP_014259127.1">
    <property type="nucleotide sequence ID" value="NC_016629.1"/>
</dbReference>
<dbReference type="SUPFAM" id="SSF52540">
    <property type="entry name" value="P-loop containing nucleoside triphosphate hydrolases"/>
    <property type="match status" value="1"/>
</dbReference>
<dbReference type="InterPro" id="IPR011006">
    <property type="entry name" value="CheY-like_superfamily"/>
</dbReference>
<dbReference type="FunFam" id="3.40.50.300:FF:000006">
    <property type="entry name" value="DNA-binding transcriptional regulator NtrC"/>
    <property type="match status" value="1"/>
</dbReference>
<dbReference type="PROSITE" id="PS50110">
    <property type="entry name" value="RESPONSE_REGULATORY"/>
    <property type="match status" value="1"/>
</dbReference>
<dbReference type="Pfam" id="PF02954">
    <property type="entry name" value="HTH_8"/>
    <property type="match status" value="1"/>
</dbReference>
<dbReference type="InterPro" id="IPR003593">
    <property type="entry name" value="AAA+_ATPase"/>
</dbReference>
<dbReference type="InterPro" id="IPR025943">
    <property type="entry name" value="Sigma_54_int_dom_ATP-bd_2"/>
</dbReference>
<feature type="modified residue" description="4-aspartylphosphate" evidence="5">
    <location>
        <position position="61"/>
    </location>
</feature>
<feature type="domain" description="Sigma-54 factor interaction" evidence="6">
    <location>
        <begin position="156"/>
        <end position="384"/>
    </location>
</feature>
<dbReference type="Gene3D" id="3.40.50.300">
    <property type="entry name" value="P-loop containing nucleotide triphosphate hydrolases"/>
    <property type="match status" value="1"/>
</dbReference>
<sequence>MNPALYPAFGILIVDDEPAWLRSLSLTLESAAGITNTLACQDSRNVLSLLEREGIALVLLDLTMPGVSGEELLKSISERHPSVVCIVISGANQLDTAVRCMKLGAFDYYIKTDEEERIVGGVLRAVRMLEMRAENHAVKSRLVAGGPTNSGAFSGIVTRSRAMQAVFAYVEAVATSSQPLLITGESGVGKEGIVQASHALSGLKGLLKAVNVAGLDDAMFADTLFGHVRGAYTGADAPRRGMIEEAAGGTLFLDEIGDLSVASQVKLLRLLQEGEYYPLGSDQPKRLRARVIVASNRDLAAEEAQGRFRRDLYYRLHTHHVHIPPLRERKEDIEPLLHHFLAEAAESMGKAKPTPPRELVPCLASYSFPGNIRELRGMVYNAVSLHRGRMLSMASFLAAIGRSEPCGTAFPPLNPFAAFERLPTFSEVGGLLVAEAMSRTGGNQTMAARLLGISQPALSKRLKHAAEEGP</sequence>
<dbReference type="Pfam" id="PF25601">
    <property type="entry name" value="AAA_lid_14"/>
    <property type="match status" value="1"/>
</dbReference>
<evidence type="ECO:0000256" key="2">
    <source>
        <dbReference type="ARBA" id="ARBA00022840"/>
    </source>
</evidence>
<dbReference type="InterPro" id="IPR001789">
    <property type="entry name" value="Sig_transdc_resp-reg_receiver"/>
</dbReference>
<accession>F3YWC5</accession>
<evidence type="ECO:0000313" key="8">
    <source>
        <dbReference type="EMBL" id="EGJ49311.1"/>
    </source>
</evidence>
<dbReference type="GO" id="GO:0043565">
    <property type="term" value="F:sequence-specific DNA binding"/>
    <property type="evidence" value="ECO:0007669"/>
    <property type="project" value="InterPro"/>
</dbReference>
<dbReference type="InterPro" id="IPR025662">
    <property type="entry name" value="Sigma_54_int_dom_ATP-bd_1"/>
</dbReference>
<evidence type="ECO:0000256" key="4">
    <source>
        <dbReference type="ARBA" id="ARBA00023163"/>
    </source>
</evidence>
<keyword evidence="2" id="KW-0067">ATP-binding</keyword>
<evidence type="ECO:0000313" key="9">
    <source>
        <dbReference type="Proteomes" id="UP000007844"/>
    </source>
</evidence>
<dbReference type="InterPro" id="IPR058031">
    <property type="entry name" value="AAA_lid_NorR"/>
</dbReference>
<dbReference type="KEGG" id="daf:Desaf_0963"/>
<dbReference type="Pfam" id="PF00158">
    <property type="entry name" value="Sigma54_activat"/>
    <property type="match status" value="1"/>
</dbReference>
<dbReference type="InterPro" id="IPR002078">
    <property type="entry name" value="Sigma_54_int"/>
</dbReference>
<keyword evidence="4" id="KW-0804">Transcription</keyword>
<evidence type="ECO:0000256" key="3">
    <source>
        <dbReference type="ARBA" id="ARBA00023015"/>
    </source>
</evidence>
<dbReference type="PANTHER" id="PTHR32071">
    <property type="entry name" value="TRANSCRIPTIONAL REGULATORY PROTEIN"/>
    <property type="match status" value="1"/>
</dbReference>
<dbReference type="InterPro" id="IPR002197">
    <property type="entry name" value="HTH_Fis"/>
</dbReference>
<reference evidence="8 9" key="1">
    <citation type="journal article" date="2011" name="J. Bacteriol.">
        <title>Genome sequence of the mercury-methylating and pleomorphic Desulfovibrio africanus Strain Walvis Bay.</title>
        <authorList>
            <person name="Brown S.D."/>
            <person name="Wall J.D."/>
            <person name="Kucken A.M."/>
            <person name="Gilmour C.C."/>
            <person name="Podar M."/>
            <person name="Brandt C.C."/>
            <person name="Teshima H."/>
            <person name="Detter J.C."/>
            <person name="Han C.S."/>
            <person name="Land M.L."/>
            <person name="Lucas S."/>
            <person name="Han J."/>
            <person name="Pennacchio L."/>
            <person name="Nolan M."/>
            <person name="Pitluck S."/>
            <person name="Woyke T."/>
            <person name="Goodwin L."/>
            <person name="Palumbo A.V."/>
            <person name="Elias D.A."/>
        </authorList>
    </citation>
    <scope>NUCLEOTIDE SEQUENCE [LARGE SCALE GENOMIC DNA]</scope>
    <source>
        <strain evidence="8 9">Walvis Bay</strain>
    </source>
</reference>
<dbReference type="SMART" id="SM00382">
    <property type="entry name" value="AAA"/>
    <property type="match status" value="1"/>
</dbReference>
<gene>
    <name evidence="8" type="ORF">Desaf_0963</name>
</gene>
<dbReference type="PROSITE" id="PS00675">
    <property type="entry name" value="SIGMA54_INTERACT_1"/>
    <property type="match status" value="1"/>
</dbReference>
<keyword evidence="1" id="KW-0547">Nucleotide-binding</keyword>
<evidence type="ECO:0000259" key="7">
    <source>
        <dbReference type="PROSITE" id="PS50110"/>
    </source>
</evidence>
<evidence type="ECO:0000256" key="5">
    <source>
        <dbReference type="PROSITE-ProRule" id="PRU00169"/>
    </source>
</evidence>
<dbReference type="GO" id="GO:0000160">
    <property type="term" value="P:phosphorelay signal transduction system"/>
    <property type="evidence" value="ECO:0007669"/>
    <property type="project" value="InterPro"/>
</dbReference>
<evidence type="ECO:0000259" key="6">
    <source>
        <dbReference type="PROSITE" id="PS50045"/>
    </source>
</evidence>
<dbReference type="AlphaFoldDB" id="F3YWC5"/>
<keyword evidence="5" id="KW-0597">Phosphoprotein</keyword>
<protein>
    <submittedName>
        <fullName evidence="8">Two component, sigma54 specific, transcriptional regulator, Fis family</fullName>
    </submittedName>
</protein>
<dbReference type="InterPro" id="IPR009057">
    <property type="entry name" value="Homeodomain-like_sf"/>
</dbReference>
<keyword evidence="9" id="KW-1185">Reference proteome</keyword>
<dbReference type="Proteomes" id="UP000007844">
    <property type="component" value="Chromosome"/>
</dbReference>
<proteinExistence type="predicted"/>
<dbReference type="eggNOG" id="COG2204">
    <property type="taxonomic scope" value="Bacteria"/>
</dbReference>
<dbReference type="InterPro" id="IPR027417">
    <property type="entry name" value="P-loop_NTPase"/>
</dbReference>
<dbReference type="PANTHER" id="PTHR32071:SF13">
    <property type="entry name" value="RESPONSE REGULATOR HSFA"/>
    <property type="match status" value="1"/>
</dbReference>
<dbReference type="SUPFAM" id="SSF52172">
    <property type="entry name" value="CheY-like"/>
    <property type="match status" value="1"/>
</dbReference>
<dbReference type="PROSITE" id="PS00676">
    <property type="entry name" value="SIGMA54_INTERACT_2"/>
    <property type="match status" value="1"/>
</dbReference>
<organism evidence="8 9">
    <name type="scientific">Desulfocurvibacter africanus subsp. africanus str. Walvis Bay</name>
    <dbReference type="NCBI Taxonomy" id="690850"/>
    <lineage>
        <taxon>Bacteria</taxon>
        <taxon>Pseudomonadati</taxon>
        <taxon>Thermodesulfobacteriota</taxon>
        <taxon>Desulfovibrionia</taxon>
        <taxon>Desulfovibrionales</taxon>
        <taxon>Desulfovibrionaceae</taxon>
        <taxon>Desulfocurvibacter</taxon>
    </lineage>
</organism>
<dbReference type="Gene3D" id="1.10.8.60">
    <property type="match status" value="1"/>
</dbReference>
<dbReference type="SUPFAM" id="SSF46689">
    <property type="entry name" value="Homeodomain-like"/>
    <property type="match status" value="1"/>
</dbReference>
<dbReference type="GO" id="GO:0005524">
    <property type="term" value="F:ATP binding"/>
    <property type="evidence" value="ECO:0007669"/>
    <property type="project" value="UniProtKB-KW"/>
</dbReference>
<dbReference type="HOGENOM" id="CLU_000445_0_6_7"/>
<dbReference type="Gene3D" id="1.10.10.60">
    <property type="entry name" value="Homeodomain-like"/>
    <property type="match status" value="1"/>
</dbReference>
<dbReference type="CDD" id="cd00009">
    <property type="entry name" value="AAA"/>
    <property type="match status" value="1"/>
</dbReference>
<keyword evidence="3" id="KW-0805">Transcription regulation</keyword>
<evidence type="ECO:0000256" key="1">
    <source>
        <dbReference type="ARBA" id="ARBA00022741"/>
    </source>
</evidence>
<dbReference type="STRING" id="690850.Desaf_0963"/>
<dbReference type="PRINTS" id="PR01590">
    <property type="entry name" value="HTHFIS"/>
</dbReference>
<dbReference type="SMART" id="SM00448">
    <property type="entry name" value="REC"/>
    <property type="match status" value="1"/>
</dbReference>
<dbReference type="Pfam" id="PF00072">
    <property type="entry name" value="Response_reg"/>
    <property type="match status" value="1"/>
</dbReference>
<dbReference type="PROSITE" id="PS50045">
    <property type="entry name" value="SIGMA54_INTERACT_4"/>
    <property type="match status" value="1"/>
</dbReference>
<feature type="domain" description="Response regulatory" evidence="7">
    <location>
        <begin position="10"/>
        <end position="126"/>
    </location>
</feature>
<dbReference type="GO" id="GO:0006355">
    <property type="term" value="P:regulation of DNA-templated transcription"/>
    <property type="evidence" value="ECO:0007669"/>
    <property type="project" value="InterPro"/>
</dbReference>
<dbReference type="Gene3D" id="3.40.50.2300">
    <property type="match status" value="1"/>
</dbReference>
<dbReference type="EMBL" id="CP003221">
    <property type="protein sequence ID" value="EGJ49311.1"/>
    <property type="molecule type" value="Genomic_DNA"/>
</dbReference>